<dbReference type="HAMAP" id="MF_00235">
    <property type="entry name" value="Adenylate_kinase_Adk"/>
    <property type="match status" value="1"/>
</dbReference>
<dbReference type="InterPro" id="IPR006259">
    <property type="entry name" value="Adenyl_kin_sub"/>
</dbReference>
<dbReference type="InterPro" id="IPR033690">
    <property type="entry name" value="Adenylat_kinase_CS"/>
</dbReference>
<keyword evidence="3 4" id="KW-0418">Kinase</keyword>
<organism evidence="5 6">
    <name type="scientific">Cafeteria roenbergensis</name>
    <name type="common">Marine flagellate</name>
    <dbReference type="NCBI Taxonomy" id="33653"/>
    <lineage>
        <taxon>Eukaryota</taxon>
        <taxon>Sar</taxon>
        <taxon>Stramenopiles</taxon>
        <taxon>Bigyra</taxon>
        <taxon>Opalozoa</taxon>
        <taxon>Bicosoecida</taxon>
        <taxon>Cafeteriaceae</taxon>
        <taxon>Cafeteria</taxon>
    </lineage>
</organism>
<accession>A0A5A8CLY3</accession>
<reference evidence="5 6" key="1">
    <citation type="submission" date="2019-07" db="EMBL/GenBank/DDBJ databases">
        <title>Genomes of Cafeteria roenbergensis.</title>
        <authorList>
            <person name="Fischer M.G."/>
            <person name="Hackl T."/>
            <person name="Roman M."/>
        </authorList>
    </citation>
    <scope>NUCLEOTIDE SEQUENCE [LARGE SCALE GENOMIC DNA]</scope>
    <source>
        <strain evidence="5 6">BVI</strain>
    </source>
</reference>
<dbReference type="EMBL" id="VLTN01000017">
    <property type="protein sequence ID" value="KAA0153120.1"/>
    <property type="molecule type" value="Genomic_DNA"/>
</dbReference>
<keyword evidence="6" id="KW-1185">Reference proteome</keyword>
<protein>
    <submittedName>
        <fullName evidence="5">Uncharacterized protein</fullName>
    </submittedName>
</protein>
<dbReference type="InterPro" id="IPR027417">
    <property type="entry name" value="P-loop_NTPase"/>
</dbReference>
<dbReference type="PROSITE" id="PS00113">
    <property type="entry name" value="ADENYLATE_KINASE"/>
    <property type="match status" value="1"/>
</dbReference>
<comment type="caution">
    <text evidence="5">The sequence shown here is derived from an EMBL/GenBank/DDBJ whole genome shotgun (WGS) entry which is preliminary data.</text>
</comment>
<dbReference type="PRINTS" id="PR00094">
    <property type="entry name" value="ADENYLTKNASE"/>
</dbReference>
<sequence>MAAVRSTASAATAAAVRAMSTSAAGARKLIFFGAPGVGKGTFASRIGPELGIPAISTGDIIRAEVKAGSDVGKEVKAFSESGKLVPDELVDKMVKRRLAEPDAQNGYILDGYPRTVAQAKALVEYETVDAVMNITLPKHVLMEKLLGRRACADCGRGYNVAAIHEGELDMPPLLPKPEDCDQCKGEPKLETRKDDTEDVVTYRLDVYEQETAPVLGFFEELGRVVNFPVQKGIADMPRMREVLGMK</sequence>
<keyword evidence="2" id="KW-0547">Nucleotide-binding</keyword>
<dbReference type="OMA" id="IKVENTM"/>
<dbReference type="PANTHER" id="PTHR23359">
    <property type="entry name" value="NUCLEOTIDE KINASE"/>
    <property type="match status" value="1"/>
</dbReference>
<dbReference type="CDD" id="cd01428">
    <property type="entry name" value="ADK"/>
    <property type="match status" value="1"/>
</dbReference>
<dbReference type="Gene3D" id="3.40.50.300">
    <property type="entry name" value="P-loop containing nucleotide triphosphate hydrolases"/>
    <property type="match status" value="1"/>
</dbReference>
<keyword evidence="1 4" id="KW-0808">Transferase</keyword>
<dbReference type="NCBIfam" id="TIGR01351">
    <property type="entry name" value="adk"/>
    <property type="match status" value="1"/>
</dbReference>
<dbReference type="Pfam" id="PF00406">
    <property type="entry name" value="ADK"/>
    <property type="match status" value="1"/>
</dbReference>
<gene>
    <name evidence="5" type="ORF">FNF29_03308</name>
</gene>
<dbReference type="GO" id="GO:0004017">
    <property type="term" value="F:AMP kinase activity"/>
    <property type="evidence" value="ECO:0007669"/>
    <property type="project" value="InterPro"/>
</dbReference>
<name>A0A5A8CLY3_CAFRO</name>
<dbReference type="AlphaFoldDB" id="A0A5A8CLY3"/>
<evidence type="ECO:0000313" key="5">
    <source>
        <dbReference type="EMBL" id="KAA0153120.1"/>
    </source>
</evidence>
<evidence type="ECO:0000256" key="4">
    <source>
        <dbReference type="RuleBase" id="RU003330"/>
    </source>
</evidence>
<evidence type="ECO:0000313" key="6">
    <source>
        <dbReference type="Proteomes" id="UP000323011"/>
    </source>
</evidence>
<proteinExistence type="inferred from homology"/>
<evidence type="ECO:0000256" key="1">
    <source>
        <dbReference type="ARBA" id="ARBA00022679"/>
    </source>
</evidence>
<evidence type="ECO:0000256" key="3">
    <source>
        <dbReference type="ARBA" id="ARBA00022777"/>
    </source>
</evidence>
<dbReference type="GO" id="GO:0005524">
    <property type="term" value="F:ATP binding"/>
    <property type="evidence" value="ECO:0007669"/>
    <property type="project" value="InterPro"/>
</dbReference>
<comment type="similarity">
    <text evidence="4">Belongs to the adenylate kinase family.</text>
</comment>
<dbReference type="Proteomes" id="UP000323011">
    <property type="component" value="Unassembled WGS sequence"/>
</dbReference>
<dbReference type="SUPFAM" id="SSF52540">
    <property type="entry name" value="P-loop containing nucleoside triphosphate hydrolases"/>
    <property type="match status" value="1"/>
</dbReference>
<dbReference type="InterPro" id="IPR000850">
    <property type="entry name" value="Adenylat/UMP-CMP_kin"/>
</dbReference>
<evidence type="ECO:0000256" key="2">
    <source>
        <dbReference type="ARBA" id="ARBA00022741"/>
    </source>
</evidence>